<dbReference type="AlphaFoldDB" id="A0A645DFN8"/>
<proteinExistence type="predicted"/>
<feature type="domain" description="YcxB-like C-terminal" evidence="2">
    <location>
        <begin position="100"/>
        <end position="161"/>
    </location>
</feature>
<keyword evidence="1" id="KW-0472">Membrane</keyword>
<accession>A0A645DFN8</accession>
<dbReference type="EMBL" id="VSSQ01035922">
    <property type="protein sequence ID" value="MPM88274.1"/>
    <property type="molecule type" value="Genomic_DNA"/>
</dbReference>
<protein>
    <recommendedName>
        <fullName evidence="2">YcxB-like C-terminal domain-containing protein</fullName>
    </recommendedName>
</protein>
<sequence length="173" mass="19208">MVYSGRFTIQKQDNLYYNYFRMKRKLAGLAIMTFIILGVLVTLIRYGQGISVTNAGSVGLIAAFTGAVVMVAFNLVSVVVRVNSSYKSGKMSDFSVQYSIDRNGVHAKSERGDTDFTWKQIYLARETKNAIYLIAGEKRAVVIPKAQIISESELNNLRALLHKYVVAGRAKVA</sequence>
<name>A0A645DFN8_9ZZZZ</name>
<organism evidence="3">
    <name type="scientific">bioreactor metagenome</name>
    <dbReference type="NCBI Taxonomy" id="1076179"/>
    <lineage>
        <taxon>unclassified sequences</taxon>
        <taxon>metagenomes</taxon>
        <taxon>ecological metagenomes</taxon>
    </lineage>
</organism>
<dbReference type="Pfam" id="PF14317">
    <property type="entry name" value="YcxB"/>
    <property type="match status" value="1"/>
</dbReference>
<comment type="caution">
    <text evidence="3">The sequence shown here is derived from an EMBL/GenBank/DDBJ whole genome shotgun (WGS) entry which is preliminary data.</text>
</comment>
<reference evidence="3" key="1">
    <citation type="submission" date="2019-08" db="EMBL/GenBank/DDBJ databases">
        <authorList>
            <person name="Kucharzyk K."/>
            <person name="Murdoch R.W."/>
            <person name="Higgins S."/>
            <person name="Loffler F."/>
        </authorList>
    </citation>
    <scope>NUCLEOTIDE SEQUENCE</scope>
</reference>
<feature type="transmembrane region" description="Helical" evidence="1">
    <location>
        <begin position="58"/>
        <end position="82"/>
    </location>
</feature>
<keyword evidence="1" id="KW-1133">Transmembrane helix</keyword>
<dbReference type="InterPro" id="IPR025588">
    <property type="entry name" value="YcxB-like_C"/>
</dbReference>
<gene>
    <name evidence="3" type="ORF">SDC9_135376</name>
</gene>
<keyword evidence="1" id="KW-0812">Transmembrane</keyword>
<feature type="transmembrane region" description="Helical" evidence="1">
    <location>
        <begin position="26"/>
        <end position="46"/>
    </location>
</feature>
<evidence type="ECO:0000313" key="3">
    <source>
        <dbReference type="EMBL" id="MPM88274.1"/>
    </source>
</evidence>
<evidence type="ECO:0000256" key="1">
    <source>
        <dbReference type="SAM" id="Phobius"/>
    </source>
</evidence>
<evidence type="ECO:0000259" key="2">
    <source>
        <dbReference type="Pfam" id="PF14317"/>
    </source>
</evidence>